<accession>A0AAD7I581</accession>
<gene>
    <name evidence="1" type="ORF">DFH07DRAFT_780049</name>
</gene>
<name>A0AAD7I581_9AGAR</name>
<proteinExistence type="predicted"/>
<protein>
    <submittedName>
        <fullName evidence="1">Uncharacterized protein</fullName>
    </submittedName>
</protein>
<dbReference type="Proteomes" id="UP001215280">
    <property type="component" value="Unassembled WGS sequence"/>
</dbReference>
<evidence type="ECO:0000313" key="2">
    <source>
        <dbReference type="Proteomes" id="UP001215280"/>
    </source>
</evidence>
<organism evidence="1 2">
    <name type="scientific">Mycena maculata</name>
    <dbReference type="NCBI Taxonomy" id="230809"/>
    <lineage>
        <taxon>Eukaryota</taxon>
        <taxon>Fungi</taxon>
        <taxon>Dikarya</taxon>
        <taxon>Basidiomycota</taxon>
        <taxon>Agaricomycotina</taxon>
        <taxon>Agaricomycetes</taxon>
        <taxon>Agaricomycetidae</taxon>
        <taxon>Agaricales</taxon>
        <taxon>Marasmiineae</taxon>
        <taxon>Mycenaceae</taxon>
        <taxon>Mycena</taxon>
    </lineage>
</organism>
<dbReference type="AlphaFoldDB" id="A0AAD7I581"/>
<dbReference type="EMBL" id="JARJLG010000156">
    <property type="protein sequence ID" value="KAJ7735253.1"/>
    <property type="molecule type" value="Genomic_DNA"/>
</dbReference>
<evidence type="ECO:0000313" key="1">
    <source>
        <dbReference type="EMBL" id="KAJ7735253.1"/>
    </source>
</evidence>
<sequence length="177" mass="20254">MFQTLSILIMEDFLALSTTTRGPTSQPTVTLLASRLAPHWADPGMPSFFVCLMVLLVRHPCLSDAADNVALKITDCEFATLLVTLASHPGPRKIRKVKHPQPVGLTLYQLKVQHENYRREQARLRMAKHWEDLRIWEAQRRVAVYKARHGAEAYAAYAKAKRERRRQARVKRDIKAG</sequence>
<reference evidence="1" key="1">
    <citation type="submission" date="2023-03" db="EMBL/GenBank/DDBJ databases">
        <title>Massive genome expansion in bonnet fungi (Mycena s.s.) driven by repeated elements and novel gene families across ecological guilds.</title>
        <authorList>
            <consortium name="Lawrence Berkeley National Laboratory"/>
            <person name="Harder C.B."/>
            <person name="Miyauchi S."/>
            <person name="Viragh M."/>
            <person name="Kuo A."/>
            <person name="Thoen E."/>
            <person name="Andreopoulos B."/>
            <person name="Lu D."/>
            <person name="Skrede I."/>
            <person name="Drula E."/>
            <person name="Henrissat B."/>
            <person name="Morin E."/>
            <person name="Kohler A."/>
            <person name="Barry K."/>
            <person name="LaButti K."/>
            <person name="Morin E."/>
            <person name="Salamov A."/>
            <person name="Lipzen A."/>
            <person name="Mereny Z."/>
            <person name="Hegedus B."/>
            <person name="Baldrian P."/>
            <person name="Stursova M."/>
            <person name="Weitz H."/>
            <person name="Taylor A."/>
            <person name="Grigoriev I.V."/>
            <person name="Nagy L.G."/>
            <person name="Martin F."/>
            <person name="Kauserud H."/>
        </authorList>
    </citation>
    <scope>NUCLEOTIDE SEQUENCE</scope>
    <source>
        <strain evidence="1">CBHHK188m</strain>
    </source>
</reference>
<comment type="caution">
    <text evidence="1">The sequence shown here is derived from an EMBL/GenBank/DDBJ whole genome shotgun (WGS) entry which is preliminary data.</text>
</comment>
<keyword evidence="2" id="KW-1185">Reference proteome</keyword>